<reference evidence="2" key="1">
    <citation type="submission" date="2014-05" db="EMBL/GenBank/DDBJ databases">
        <title>The genome and life-stage specific transcriptomes of Globodera pallida elucidate key aspects of plant parasitism by a cyst nematode.</title>
        <authorList>
            <person name="Cotton J.A."/>
            <person name="Lilley C.J."/>
            <person name="Jones L.M."/>
            <person name="Kikuchi T."/>
            <person name="Reid A.J."/>
            <person name="Thorpe P."/>
            <person name="Tsai I.J."/>
            <person name="Beasley H."/>
            <person name="Blok V."/>
            <person name="Cock P.J.A."/>
            <person name="Van den Akker S.E."/>
            <person name="Holroyd N."/>
            <person name="Hunt M."/>
            <person name="Mantelin S."/>
            <person name="Naghra H."/>
            <person name="Pain A."/>
            <person name="Palomares-Rius J.E."/>
            <person name="Zarowiecki M."/>
            <person name="Berriman M."/>
            <person name="Jones J.T."/>
            <person name="Urwin P.E."/>
        </authorList>
    </citation>
    <scope>NUCLEOTIDE SEQUENCE [LARGE SCALE GENOMIC DNA]</scope>
    <source>
        <strain evidence="2">Lindley</strain>
    </source>
</reference>
<evidence type="ECO:0000313" key="3">
    <source>
        <dbReference type="WBParaSite" id="GPLIN_000000100"/>
    </source>
</evidence>
<name>A0A183BHC3_GLOPA</name>
<feature type="compositionally biased region" description="Low complexity" evidence="1">
    <location>
        <begin position="140"/>
        <end position="149"/>
    </location>
</feature>
<sequence>VGSAGLLCETGGFCPWLRAVSLRGGAWTSGESCLWSASAACMLVRAGVRQESGLSSHARKLHSSEKEARANLHAPRCLSAMPKFTATFEANTLSELLSQIKGVLAEGNSVGVGAKKPSVGEAGGVAKAGGKAAKRKRLRQQAAAAVVAAKHAKGGDEEAAETSEKQVDPSSTKPPKKDKPHRKSLEGKE</sequence>
<proteinExistence type="predicted"/>
<accession>A0A183BHC3</accession>
<organism evidence="2 3">
    <name type="scientific">Globodera pallida</name>
    <name type="common">Potato cyst nematode worm</name>
    <name type="synonym">Heterodera pallida</name>
    <dbReference type="NCBI Taxonomy" id="36090"/>
    <lineage>
        <taxon>Eukaryota</taxon>
        <taxon>Metazoa</taxon>
        <taxon>Ecdysozoa</taxon>
        <taxon>Nematoda</taxon>
        <taxon>Chromadorea</taxon>
        <taxon>Rhabditida</taxon>
        <taxon>Tylenchina</taxon>
        <taxon>Tylenchomorpha</taxon>
        <taxon>Tylenchoidea</taxon>
        <taxon>Heteroderidae</taxon>
        <taxon>Heteroderinae</taxon>
        <taxon>Globodera</taxon>
    </lineage>
</organism>
<dbReference type="AlphaFoldDB" id="A0A183BHC3"/>
<protein>
    <submittedName>
        <fullName evidence="3">MRG domain-containing protein</fullName>
    </submittedName>
</protein>
<evidence type="ECO:0000313" key="2">
    <source>
        <dbReference type="Proteomes" id="UP000050741"/>
    </source>
</evidence>
<keyword evidence="2" id="KW-1185">Reference proteome</keyword>
<dbReference type="WBParaSite" id="GPLIN_000000100">
    <property type="protein sequence ID" value="GPLIN_000000100"/>
    <property type="gene ID" value="GPLIN_000000100"/>
</dbReference>
<evidence type="ECO:0000256" key="1">
    <source>
        <dbReference type="SAM" id="MobiDB-lite"/>
    </source>
</evidence>
<feature type="region of interest" description="Disordered" evidence="1">
    <location>
        <begin position="130"/>
        <end position="189"/>
    </location>
</feature>
<dbReference type="Proteomes" id="UP000050741">
    <property type="component" value="Unassembled WGS sequence"/>
</dbReference>
<reference evidence="3" key="2">
    <citation type="submission" date="2016-06" db="UniProtKB">
        <authorList>
            <consortium name="WormBaseParasite"/>
        </authorList>
    </citation>
    <scope>IDENTIFICATION</scope>
</reference>